<dbReference type="InterPro" id="IPR020476">
    <property type="entry name" value="Nudix_hydrolase"/>
</dbReference>
<evidence type="ECO:0000256" key="4">
    <source>
        <dbReference type="RuleBase" id="RU003476"/>
    </source>
</evidence>
<proteinExistence type="inferred from homology"/>
<evidence type="ECO:0000313" key="7">
    <source>
        <dbReference type="Proteomes" id="UP000557772"/>
    </source>
</evidence>
<comment type="similarity">
    <text evidence="2 4">Belongs to the Nudix hydrolase family.</text>
</comment>
<comment type="cofactor">
    <cofactor evidence="1">
        <name>Mg(2+)</name>
        <dbReference type="ChEBI" id="CHEBI:18420"/>
    </cofactor>
</comment>
<keyword evidence="7" id="KW-1185">Reference proteome</keyword>
<dbReference type="Proteomes" id="UP000557772">
    <property type="component" value="Unassembled WGS sequence"/>
</dbReference>
<sequence length="131" mass="14238">MRDGDRLLLTRREDNGLWCLPGGGVEPGETWSEAAVREVREETGLVVSADDVLAAYSNPDVVVVYADGRRNAIFGVCFRAHVVQGSAGLSDEVTQVAWLTKAETERLPIVPAHRPLVRAAFELPAGTAYFD</sequence>
<dbReference type="InterPro" id="IPR015797">
    <property type="entry name" value="NUDIX_hydrolase-like_dom_sf"/>
</dbReference>
<dbReference type="EMBL" id="JABENB010000001">
    <property type="protein sequence ID" value="NNG39503.1"/>
    <property type="molecule type" value="Genomic_DNA"/>
</dbReference>
<reference evidence="6 7" key="1">
    <citation type="submission" date="2020-05" db="EMBL/GenBank/DDBJ databases">
        <title>Flexivirga sp. ID2601S isolated from air conditioner.</title>
        <authorList>
            <person name="Kim D.H."/>
        </authorList>
    </citation>
    <scope>NUCLEOTIDE SEQUENCE [LARGE SCALE GENOMIC DNA]</scope>
    <source>
        <strain evidence="6 7">ID2601S</strain>
    </source>
</reference>
<dbReference type="SUPFAM" id="SSF55811">
    <property type="entry name" value="Nudix"/>
    <property type="match status" value="1"/>
</dbReference>
<gene>
    <name evidence="6" type="ORF">HJ588_09495</name>
</gene>
<keyword evidence="3 4" id="KW-0378">Hydrolase</keyword>
<dbReference type="PRINTS" id="PR00502">
    <property type="entry name" value="NUDIXFAMILY"/>
</dbReference>
<evidence type="ECO:0000259" key="5">
    <source>
        <dbReference type="PROSITE" id="PS51462"/>
    </source>
</evidence>
<evidence type="ECO:0000313" key="6">
    <source>
        <dbReference type="EMBL" id="NNG39503.1"/>
    </source>
</evidence>
<comment type="caution">
    <text evidence="6">The sequence shown here is derived from an EMBL/GenBank/DDBJ whole genome shotgun (WGS) entry which is preliminary data.</text>
</comment>
<dbReference type="InterPro" id="IPR020084">
    <property type="entry name" value="NUDIX_hydrolase_CS"/>
</dbReference>
<feature type="domain" description="Nudix hydrolase" evidence="5">
    <location>
        <begin position="1"/>
        <end position="123"/>
    </location>
</feature>
<dbReference type="AlphaFoldDB" id="A0A849AHU2"/>
<organism evidence="6 7">
    <name type="scientific">Flexivirga aerilata</name>
    <dbReference type="NCBI Taxonomy" id="1656889"/>
    <lineage>
        <taxon>Bacteria</taxon>
        <taxon>Bacillati</taxon>
        <taxon>Actinomycetota</taxon>
        <taxon>Actinomycetes</taxon>
        <taxon>Micrococcales</taxon>
        <taxon>Dermacoccaceae</taxon>
        <taxon>Flexivirga</taxon>
    </lineage>
</organism>
<evidence type="ECO:0000256" key="1">
    <source>
        <dbReference type="ARBA" id="ARBA00001946"/>
    </source>
</evidence>
<dbReference type="Gene3D" id="3.90.79.10">
    <property type="entry name" value="Nucleoside Triphosphate Pyrophosphohydrolase"/>
    <property type="match status" value="1"/>
</dbReference>
<evidence type="ECO:0000256" key="3">
    <source>
        <dbReference type="ARBA" id="ARBA00022801"/>
    </source>
</evidence>
<dbReference type="Pfam" id="PF00293">
    <property type="entry name" value="NUDIX"/>
    <property type="match status" value="1"/>
</dbReference>
<name>A0A849AHU2_9MICO</name>
<dbReference type="PANTHER" id="PTHR43046">
    <property type="entry name" value="GDP-MANNOSE MANNOSYL HYDROLASE"/>
    <property type="match status" value="1"/>
</dbReference>
<dbReference type="PROSITE" id="PS00893">
    <property type="entry name" value="NUDIX_BOX"/>
    <property type="match status" value="1"/>
</dbReference>
<dbReference type="InterPro" id="IPR000086">
    <property type="entry name" value="NUDIX_hydrolase_dom"/>
</dbReference>
<dbReference type="GO" id="GO:0016787">
    <property type="term" value="F:hydrolase activity"/>
    <property type="evidence" value="ECO:0007669"/>
    <property type="project" value="UniProtKB-KW"/>
</dbReference>
<dbReference type="PROSITE" id="PS51462">
    <property type="entry name" value="NUDIX"/>
    <property type="match status" value="1"/>
</dbReference>
<accession>A0A849AHU2</accession>
<evidence type="ECO:0000256" key="2">
    <source>
        <dbReference type="ARBA" id="ARBA00005582"/>
    </source>
</evidence>
<dbReference type="PANTHER" id="PTHR43046:SF16">
    <property type="entry name" value="ADP-RIBOSE PYROPHOSPHATASE YJHB-RELATED"/>
    <property type="match status" value="1"/>
</dbReference>
<protein>
    <submittedName>
        <fullName evidence="6">NUDIX domain-containing protein</fullName>
    </submittedName>
</protein>